<name>A0A0T6ASS5_9SCAR</name>
<protein>
    <recommendedName>
        <fullName evidence="1">Ssl1-like domain-containing protein</fullName>
    </recommendedName>
</protein>
<dbReference type="EMBL" id="LJIG01022902">
    <property type="protein sequence ID" value="KRT78145.1"/>
    <property type="molecule type" value="Genomic_DNA"/>
</dbReference>
<dbReference type="PANTHER" id="PTHR12695">
    <property type="entry name" value="GENERAL TRANSCRIPTION FACTOR IIH SUBUNIT 2"/>
    <property type="match status" value="1"/>
</dbReference>
<organism evidence="2 3">
    <name type="scientific">Oryctes borbonicus</name>
    <dbReference type="NCBI Taxonomy" id="1629725"/>
    <lineage>
        <taxon>Eukaryota</taxon>
        <taxon>Metazoa</taxon>
        <taxon>Ecdysozoa</taxon>
        <taxon>Arthropoda</taxon>
        <taxon>Hexapoda</taxon>
        <taxon>Insecta</taxon>
        <taxon>Pterygota</taxon>
        <taxon>Neoptera</taxon>
        <taxon>Endopterygota</taxon>
        <taxon>Coleoptera</taxon>
        <taxon>Polyphaga</taxon>
        <taxon>Scarabaeiformia</taxon>
        <taxon>Scarabaeidae</taxon>
        <taxon>Dynastinae</taxon>
        <taxon>Oryctes</taxon>
    </lineage>
</organism>
<reference evidence="2 3" key="1">
    <citation type="submission" date="2015-09" db="EMBL/GenBank/DDBJ databases">
        <title>Draft genome of the scarab beetle Oryctes borbonicus.</title>
        <authorList>
            <person name="Meyer J.M."/>
            <person name="Markov G.V."/>
            <person name="Baskaran P."/>
            <person name="Herrmann M."/>
            <person name="Sommer R.J."/>
            <person name="Roedelsperger C."/>
        </authorList>
    </citation>
    <scope>NUCLEOTIDE SEQUENCE [LARGE SCALE GENOMIC DNA]</scope>
    <source>
        <strain evidence="2">OB123</strain>
        <tissue evidence="2">Whole animal</tissue>
    </source>
</reference>
<dbReference type="OrthoDB" id="284275at2759"/>
<accession>A0A0T6ASS5</accession>
<dbReference type="Proteomes" id="UP000051574">
    <property type="component" value="Unassembled WGS sequence"/>
</dbReference>
<dbReference type="InterPro" id="IPR007198">
    <property type="entry name" value="Ssl1-like"/>
</dbReference>
<dbReference type="Pfam" id="PF04056">
    <property type="entry name" value="Ssl1"/>
    <property type="match status" value="1"/>
</dbReference>
<evidence type="ECO:0000313" key="3">
    <source>
        <dbReference type="Proteomes" id="UP000051574"/>
    </source>
</evidence>
<dbReference type="PANTHER" id="PTHR12695:SF2">
    <property type="entry name" value="GENERAL TRANSCRIPTION FACTOR IIH SUBUNIT 2-RELATED"/>
    <property type="match status" value="1"/>
</dbReference>
<dbReference type="GO" id="GO:0006357">
    <property type="term" value="P:regulation of transcription by RNA polymerase II"/>
    <property type="evidence" value="ECO:0007669"/>
    <property type="project" value="TreeGrafter"/>
</dbReference>
<gene>
    <name evidence="2" type="ORF">AMK59_8096</name>
</gene>
<comment type="caution">
    <text evidence="2">The sequence shown here is derived from an EMBL/GenBank/DDBJ whole genome shotgun (WGS) entry which is preliminary data.</text>
</comment>
<dbReference type="GO" id="GO:0006289">
    <property type="term" value="P:nucleotide-excision repair"/>
    <property type="evidence" value="ECO:0007669"/>
    <property type="project" value="TreeGrafter"/>
</dbReference>
<evidence type="ECO:0000259" key="1">
    <source>
        <dbReference type="Pfam" id="PF04056"/>
    </source>
</evidence>
<sequence>MGIIIMHNKRAEKICDLGGNFRKYTKAINGLAKTLLVGEPSLQNGLELALKSLKLLPSHASREILVVLGSLTTCDPSDINKTINHLKNEGVRCSVIGLAAEVHVCRQLANQTGGVYNVILDDSHLKDLLYQQVDPPPAAVCLESSLIKMGFPHQMIVEGTEEPLTMCMCAIASIVNCPLNVDLVG</sequence>
<dbReference type="Gene3D" id="3.40.50.410">
    <property type="entry name" value="von Willebrand factor, type A domain"/>
    <property type="match status" value="1"/>
</dbReference>
<proteinExistence type="predicted"/>
<dbReference type="SUPFAM" id="SSF53300">
    <property type="entry name" value="vWA-like"/>
    <property type="match status" value="1"/>
</dbReference>
<dbReference type="GO" id="GO:0005675">
    <property type="term" value="C:transcription factor TFIIH holo complex"/>
    <property type="evidence" value="ECO:0007669"/>
    <property type="project" value="TreeGrafter"/>
</dbReference>
<dbReference type="AlphaFoldDB" id="A0A0T6ASS5"/>
<dbReference type="InterPro" id="IPR036465">
    <property type="entry name" value="vWFA_dom_sf"/>
</dbReference>
<keyword evidence="3" id="KW-1185">Reference proteome</keyword>
<evidence type="ECO:0000313" key="2">
    <source>
        <dbReference type="EMBL" id="KRT78145.1"/>
    </source>
</evidence>
<feature type="domain" description="Ssl1-like" evidence="1">
    <location>
        <begin position="1"/>
        <end position="152"/>
    </location>
</feature>